<proteinExistence type="predicted"/>
<organism evidence="2 3">
    <name type="scientific">Mycolicibacterium wolinskyi</name>
    <dbReference type="NCBI Taxonomy" id="59750"/>
    <lineage>
        <taxon>Bacteria</taxon>
        <taxon>Bacillati</taxon>
        <taxon>Actinomycetota</taxon>
        <taxon>Actinomycetes</taxon>
        <taxon>Mycobacteriales</taxon>
        <taxon>Mycobacteriaceae</taxon>
        <taxon>Mycolicibacterium</taxon>
    </lineage>
</organism>
<reference evidence="2 3" key="1">
    <citation type="submission" date="2015-07" db="EMBL/GenBank/DDBJ databases">
        <title>A draft genome sequence of Mycobacterium wolinskyi.</title>
        <authorList>
            <person name="de Man T.J."/>
            <person name="Perry K.A."/>
            <person name="Coulliette A.D."/>
            <person name="Jensen B."/>
            <person name="Toney N.C."/>
            <person name="Limbago B.M."/>
            <person name="Noble-Wang J."/>
        </authorList>
    </citation>
    <scope>NUCLEOTIDE SEQUENCE [LARGE SCALE GENOMIC DNA]</scope>
    <source>
        <strain evidence="2 3">CDC_01</strain>
    </source>
</reference>
<dbReference type="EMBL" id="LGTW01000006">
    <property type="protein sequence ID" value="KWX24159.1"/>
    <property type="molecule type" value="Genomic_DNA"/>
</dbReference>
<dbReference type="PATRIC" id="fig|59750.3.peg.6280"/>
<gene>
    <name evidence="2" type="ORF">AFM11_11020</name>
</gene>
<sequence>MDLNTVEVVDRPTRRDELWPLATGDAILAGGTWLFSEPQPHLRRLIDITGLGWAPITLHDTGIELSATCTVAEVSRLSDSLSAHRPNWAAAPLLRQCCTALLASFKIWHHATFGGNICLSLPAGAMISLAVALDGEATVWRADGSDYRLPVADLVTGVGTNVLATADVLRCVHLPASALRGRTAYRKLAPSPLGRSGVVVIGRRDTAPDGGRFVLSVTGATVRPYVFTFSEVPDLRSVHDAHASIPVDAWTEDAHGDPDWRRAVTLVLAEQVRSELA</sequence>
<dbReference type="PANTHER" id="PTHR42659:SF9">
    <property type="entry name" value="XANTHINE DEHYDROGENASE FAD-BINDING SUBUNIT XDHB-RELATED"/>
    <property type="match status" value="1"/>
</dbReference>
<protein>
    <submittedName>
        <fullName evidence="2">FAD-binding molybdopterin dehydrogenase</fullName>
    </submittedName>
</protein>
<dbReference type="Gene3D" id="3.30.465.10">
    <property type="match status" value="1"/>
</dbReference>
<name>A0A132PP89_9MYCO</name>
<dbReference type="Pfam" id="PF00941">
    <property type="entry name" value="FAD_binding_5"/>
    <property type="match status" value="1"/>
</dbReference>
<dbReference type="PROSITE" id="PS51387">
    <property type="entry name" value="FAD_PCMH"/>
    <property type="match status" value="1"/>
</dbReference>
<dbReference type="Proteomes" id="UP000070612">
    <property type="component" value="Unassembled WGS sequence"/>
</dbReference>
<dbReference type="RefSeq" id="WP_067848010.1">
    <property type="nucleotide sequence ID" value="NZ_LGTW01000006.1"/>
</dbReference>
<dbReference type="GO" id="GO:0016491">
    <property type="term" value="F:oxidoreductase activity"/>
    <property type="evidence" value="ECO:0007669"/>
    <property type="project" value="InterPro"/>
</dbReference>
<dbReference type="AlphaFoldDB" id="A0A132PP89"/>
<dbReference type="InterPro" id="IPR016166">
    <property type="entry name" value="FAD-bd_PCMH"/>
</dbReference>
<evidence type="ECO:0000313" key="2">
    <source>
        <dbReference type="EMBL" id="KWX24159.1"/>
    </source>
</evidence>
<dbReference type="PANTHER" id="PTHR42659">
    <property type="entry name" value="XANTHINE DEHYDROGENASE SUBUNIT C-RELATED"/>
    <property type="match status" value="1"/>
</dbReference>
<dbReference type="GO" id="GO:0071949">
    <property type="term" value="F:FAD binding"/>
    <property type="evidence" value="ECO:0007669"/>
    <property type="project" value="InterPro"/>
</dbReference>
<dbReference type="InterPro" id="IPR002346">
    <property type="entry name" value="Mopterin_DH_FAD-bd"/>
</dbReference>
<comment type="caution">
    <text evidence="2">The sequence shown here is derived from an EMBL/GenBank/DDBJ whole genome shotgun (WGS) entry which is preliminary data.</text>
</comment>
<dbReference type="SUPFAM" id="SSF56176">
    <property type="entry name" value="FAD-binding/transporter-associated domain-like"/>
    <property type="match status" value="1"/>
</dbReference>
<dbReference type="InterPro" id="IPR036318">
    <property type="entry name" value="FAD-bd_PCMH-like_sf"/>
</dbReference>
<evidence type="ECO:0000313" key="3">
    <source>
        <dbReference type="Proteomes" id="UP000070612"/>
    </source>
</evidence>
<accession>A0A132PP89</accession>
<feature type="domain" description="FAD-binding PCMH-type" evidence="1">
    <location>
        <begin position="1"/>
        <end position="174"/>
    </location>
</feature>
<dbReference type="InterPro" id="IPR016169">
    <property type="entry name" value="FAD-bd_PCMH_sub2"/>
</dbReference>
<dbReference type="InterPro" id="IPR051312">
    <property type="entry name" value="Diverse_Substr_Oxidored"/>
</dbReference>
<evidence type="ECO:0000259" key="1">
    <source>
        <dbReference type="PROSITE" id="PS51387"/>
    </source>
</evidence>
<keyword evidence="3" id="KW-1185">Reference proteome</keyword>
<dbReference type="STRING" id="59750.AWC31_31235"/>